<dbReference type="Pfam" id="PF08395">
    <property type="entry name" value="7tm_7"/>
    <property type="match status" value="1"/>
</dbReference>
<dbReference type="PANTHER" id="PTHR21143">
    <property type="entry name" value="INVERTEBRATE GUSTATORY RECEPTOR"/>
    <property type="match status" value="1"/>
</dbReference>
<accession>A0ABD0SE59</accession>
<keyword evidence="6 8" id="KW-0675">Receptor</keyword>
<feature type="transmembrane region" description="Helical" evidence="8">
    <location>
        <begin position="107"/>
        <end position="125"/>
    </location>
</feature>
<comment type="similarity">
    <text evidence="8">Belongs to the insect chemoreceptor superfamily. Gustatory receptor (GR) family.</text>
</comment>
<evidence type="ECO:0000256" key="3">
    <source>
        <dbReference type="ARBA" id="ARBA00022692"/>
    </source>
</evidence>
<organism evidence="9 10">
    <name type="scientific">Loxostege sticticalis</name>
    <name type="common">Beet webworm moth</name>
    <dbReference type="NCBI Taxonomy" id="481309"/>
    <lineage>
        <taxon>Eukaryota</taxon>
        <taxon>Metazoa</taxon>
        <taxon>Ecdysozoa</taxon>
        <taxon>Arthropoda</taxon>
        <taxon>Hexapoda</taxon>
        <taxon>Insecta</taxon>
        <taxon>Pterygota</taxon>
        <taxon>Neoptera</taxon>
        <taxon>Endopterygota</taxon>
        <taxon>Lepidoptera</taxon>
        <taxon>Glossata</taxon>
        <taxon>Ditrysia</taxon>
        <taxon>Pyraloidea</taxon>
        <taxon>Crambidae</taxon>
        <taxon>Pyraustinae</taxon>
        <taxon>Loxostege</taxon>
    </lineage>
</organism>
<feature type="transmembrane region" description="Helical" evidence="8">
    <location>
        <begin position="145"/>
        <end position="165"/>
    </location>
</feature>
<comment type="function">
    <text evidence="8">Gustatory receptor which mediates acceptance or avoidance behavior, depending on its substrates.</text>
</comment>
<dbReference type="PANTHER" id="PTHR21143:SF123">
    <property type="entry name" value="GUSTATORY RECEPTOR FOR SUGAR TASTE 43A-RELATED"/>
    <property type="match status" value="1"/>
</dbReference>
<proteinExistence type="inferred from homology"/>
<evidence type="ECO:0000313" key="9">
    <source>
        <dbReference type="EMBL" id="KAL0818098.1"/>
    </source>
</evidence>
<dbReference type="Proteomes" id="UP001549921">
    <property type="component" value="Unassembled WGS sequence"/>
</dbReference>
<dbReference type="GO" id="GO:0007165">
    <property type="term" value="P:signal transduction"/>
    <property type="evidence" value="ECO:0007669"/>
    <property type="project" value="UniProtKB-KW"/>
</dbReference>
<keyword evidence="5 8" id="KW-0472">Membrane</keyword>
<evidence type="ECO:0000256" key="6">
    <source>
        <dbReference type="ARBA" id="ARBA00023170"/>
    </source>
</evidence>
<dbReference type="InterPro" id="IPR013604">
    <property type="entry name" value="7TM_chemorcpt"/>
</dbReference>
<evidence type="ECO:0000256" key="4">
    <source>
        <dbReference type="ARBA" id="ARBA00022989"/>
    </source>
</evidence>
<keyword evidence="2 8" id="KW-1003">Cell membrane</keyword>
<evidence type="ECO:0000256" key="7">
    <source>
        <dbReference type="ARBA" id="ARBA00023224"/>
    </source>
</evidence>
<feature type="transmembrane region" description="Helical" evidence="8">
    <location>
        <begin position="399"/>
        <end position="418"/>
    </location>
</feature>
<feature type="transmembrane region" description="Helical" evidence="8">
    <location>
        <begin position="365"/>
        <end position="387"/>
    </location>
</feature>
<dbReference type="AlphaFoldDB" id="A0ABD0SE59"/>
<protein>
    <recommendedName>
        <fullName evidence="8">Gustatory receptor</fullName>
    </recommendedName>
</protein>
<evidence type="ECO:0000256" key="2">
    <source>
        <dbReference type="ARBA" id="ARBA00022475"/>
    </source>
</evidence>
<feature type="transmembrane region" description="Helical" evidence="8">
    <location>
        <begin position="477"/>
        <end position="496"/>
    </location>
</feature>
<dbReference type="EMBL" id="JBEDNZ010000022">
    <property type="protein sequence ID" value="KAL0818098.1"/>
    <property type="molecule type" value="Genomic_DNA"/>
</dbReference>
<keyword evidence="4 8" id="KW-1133">Transmembrane helix</keyword>
<keyword evidence="3 8" id="KW-0812">Transmembrane</keyword>
<evidence type="ECO:0000313" key="10">
    <source>
        <dbReference type="Proteomes" id="UP001549921"/>
    </source>
</evidence>
<evidence type="ECO:0000256" key="5">
    <source>
        <dbReference type="ARBA" id="ARBA00023136"/>
    </source>
</evidence>
<name>A0ABD0SE59_LOXSC</name>
<feature type="transmembrane region" description="Helical" evidence="8">
    <location>
        <begin position="234"/>
        <end position="256"/>
    </location>
</feature>
<feature type="transmembrane region" description="Helical" evidence="8">
    <location>
        <begin position="200"/>
        <end position="222"/>
    </location>
</feature>
<sequence>MLTKCFVVTYRTRQYLRDNEILVLCTRHFFQCSLQLFSTFPGVGTTNEARGDVAPAPTLRSTKPTHTMAGGAHAFILRISSFFGLAPLRFEPCANGFAVSISNAMCIYSYILVSILILLAIYGQVAEIRAGLKLSVKMSSTMSQVVSSCDVLVVVVMAAVGVYGAPARMRNMLKLLDTIASVDHTLSGQYSAVTERKLSAILLAPLIFFSLLLVDDFCFYVMQAKTVDREWNVVINYIGFYLLWLLVMVLELQFAFTALSVRARFRALNDVLALTACSIAVPVEKPRKPTPLNIFAIRVTPKDQRSDDVSWLMTSTPKSRQTAIVRRTVSGESRLLVSPSEAICVLASLHGTLCDLVHRIDDSYGIPLVMILISTLLHLIVTPYFFIMEIMVSAHRVHFLIILILWCATHLIRIFLVVEPSHYTIMEGKRTEGLVCRLMTSGTSAGLLSSRLELFSRQLMLRSVSYSPIGICTLDRPLVASILGAVTTYLVIVIQFQRNDT</sequence>
<dbReference type="GO" id="GO:0005886">
    <property type="term" value="C:plasma membrane"/>
    <property type="evidence" value="ECO:0007669"/>
    <property type="project" value="UniProtKB-SubCell"/>
</dbReference>
<evidence type="ECO:0000256" key="8">
    <source>
        <dbReference type="RuleBase" id="RU363108"/>
    </source>
</evidence>
<reference evidence="9 10" key="1">
    <citation type="submission" date="2024-06" db="EMBL/GenBank/DDBJ databases">
        <title>A chromosome-level genome assembly of beet webworm, Loxostege sticticalis.</title>
        <authorList>
            <person name="Zhang Y."/>
        </authorList>
    </citation>
    <scope>NUCLEOTIDE SEQUENCE [LARGE SCALE GENOMIC DNA]</scope>
    <source>
        <strain evidence="9">AQ028</strain>
        <tissue evidence="9">Male pupae</tissue>
    </source>
</reference>
<evidence type="ECO:0000256" key="1">
    <source>
        <dbReference type="ARBA" id="ARBA00004651"/>
    </source>
</evidence>
<gene>
    <name evidence="9" type="ORF">ABMA28_008628</name>
</gene>
<keyword evidence="7 8" id="KW-0807">Transducer</keyword>
<comment type="caution">
    <text evidence="9">The sequence shown here is derived from an EMBL/GenBank/DDBJ whole genome shotgun (WGS) entry which is preliminary data.</text>
</comment>
<comment type="subcellular location">
    <subcellularLocation>
        <location evidence="1 8">Cell membrane</location>
        <topology evidence="1 8">Multi-pass membrane protein</topology>
    </subcellularLocation>
</comment>